<dbReference type="PANTHER" id="PTHR31973">
    <property type="entry name" value="POLYPROTEIN, PUTATIVE-RELATED"/>
    <property type="match status" value="1"/>
</dbReference>
<keyword evidence="4" id="KW-1185">Reference proteome</keyword>
<feature type="compositionally biased region" description="Polar residues" evidence="1">
    <location>
        <begin position="442"/>
        <end position="457"/>
    </location>
</feature>
<evidence type="ECO:0000259" key="2">
    <source>
        <dbReference type="Pfam" id="PF03108"/>
    </source>
</evidence>
<evidence type="ECO:0000313" key="4">
    <source>
        <dbReference type="Proteomes" id="UP001341281"/>
    </source>
</evidence>
<name>A0AAQ3TKK1_PASNO</name>
<protein>
    <recommendedName>
        <fullName evidence="2">Transposase MuDR plant domain-containing protein</fullName>
    </recommendedName>
</protein>
<gene>
    <name evidence="3" type="ORF">U9M48_021896</name>
</gene>
<feature type="domain" description="Transposase MuDR plant" evidence="2">
    <location>
        <begin position="146"/>
        <end position="206"/>
    </location>
</feature>
<dbReference type="Pfam" id="PF03108">
    <property type="entry name" value="DBD_Tnp_Mut"/>
    <property type="match status" value="1"/>
</dbReference>
<proteinExistence type="predicted"/>
<organism evidence="3 4">
    <name type="scientific">Paspalum notatum var. saurae</name>
    <dbReference type="NCBI Taxonomy" id="547442"/>
    <lineage>
        <taxon>Eukaryota</taxon>
        <taxon>Viridiplantae</taxon>
        <taxon>Streptophyta</taxon>
        <taxon>Embryophyta</taxon>
        <taxon>Tracheophyta</taxon>
        <taxon>Spermatophyta</taxon>
        <taxon>Magnoliopsida</taxon>
        <taxon>Liliopsida</taxon>
        <taxon>Poales</taxon>
        <taxon>Poaceae</taxon>
        <taxon>PACMAD clade</taxon>
        <taxon>Panicoideae</taxon>
        <taxon>Andropogonodae</taxon>
        <taxon>Paspaleae</taxon>
        <taxon>Paspalinae</taxon>
        <taxon>Paspalum</taxon>
    </lineage>
</organism>
<dbReference type="EMBL" id="CP144749">
    <property type="protein sequence ID" value="WVZ73610.1"/>
    <property type="molecule type" value="Genomic_DNA"/>
</dbReference>
<accession>A0AAQ3TKK1</accession>
<dbReference type="InterPro" id="IPR004332">
    <property type="entry name" value="Transposase_MuDR"/>
</dbReference>
<evidence type="ECO:0000256" key="1">
    <source>
        <dbReference type="SAM" id="MobiDB-lite"/>
    </source>
</evidence>
<dbReference type="PANTHER" id="PTHR31973:SF195">
    <property type="entry name" value="MUDR FAMILY TRANSPOSASE"/>
    <property type="match status" value="1"/>
</dbReference>
<sequence>MGLERLRGPVAWTNSHDGAAVGRFAAGGAPHLFFPISSNLSNLGIIQRPPPAVVGDVLPEIDWNSLQITGQDEEDRMEIVSEEQMCLLLGVRDEDERAQKREEDNQIVRAMHRTVQSDDTGGAGIPVVDSIPNEIIIAYDKDNPNMDIGSIYPTMKEFRMALRQFAIKKEFRLGTEKSDKKRFRGFCKSRAECPWRIVATRQADNTSIKNTCDNLVDEHNCESSSRMRTTTPSKNWVASKAESILRVTPDMGAKELQNKLEQQYHVTLLYDTVWRGREIALDKVYGKWSESFELLFRWKAEMWFDFITNKVFNNWIRGIKDLPVVELANKVREMIMVLWCKRRKIAERLPTGKILPAVLVQLRANTRGLSHLKVVESVEMFQAAYGREIEPLTDKSQWPKVHLPFSITAPLTKRGVGRQRKLRFKSCLEGGSKKNGAKDVSNDSNVVDENPDNSAPTNAKGKKMIRGPVTCKRCGEKGHRQASYKCPLNGTKKRQEEEA</sequence>
<evidence type="ECO:0000313" key="3">
    <source>
        <dbReference type="EMBL" id="WVZ73610.1"/>
    </source>
</evidence>
<dbReference type="AlphaFoldDB" id="A0AAQ3TKK1"/>
<dbReference type="Proteomes" id="UP001341281">
    <property type="component" value="Chromosome 05"/>
</dbReference>
<feature type="region of interest" description="Disordered" evidence="1">
    <location>
        <begin position="432"/>
        <end position="499"/>
    </location>
</feature>
<reference evidence="3 4" key="1">
    <citation type="submission" date="2024-02" db="EMBL/GenBank/DDBJ databases">
        <title>High-quality chromosome-scale genome assembly of Pensacola bahiagrass (Paspalum notatum Flugge var. saurae).</title>
        <authorList>
            <person name="Vega J.M."/>
            <person name="Podio M."/>
            <person name="Orjuela J."/>
            <person name="Siena L.A."/>
            <person name="Pessino S.C."/>
            <person name="Combes M.C."/>
            <person name="Mariac C."/>
            <person name="Albertini E."/>
            <person name="Pupilli F."/>
            <person name="Ortiz J.P.A."/>
            <person name="Leblanc O."/>
        </authorList>
    </citation>
    <scope>NUCLEOTIDE SEQUENCE [LARGE SCALE GENOMIC DNA]</scope>
    <source>
        <strain evidence="3">R1</strain>
        <tissue evidence="3">Leaf</tissue>
    </source>
</reference>